<keyword evidence="2" id="KW-0159">Chromosome partition</keyword>
<dbReference type="FunFam" id="3.30.300.130:FF:000004">
    <property type="entry name" value="cytosolic iron-sulfur assembly component 2A"/>
    <property type="match status" value="1"/>
</dbReference>
<dbReference type="InterPro" id="IPR034904">
    <property type="entry name" value="FSCA_dom_sf"/>
</dbReference>
<comment type="similarity">
    <text evidence="1">Belongs to the MIP18 family.</text>
</comment>
<dbReference type="PANTHER" id="PTHR12377">
    <property type="entry name" value="CYTOSOLIC IRON-SULFUR ASSEMBLY COMPONENT 2B-RELATED"/>
    <property type="match status" value="1"/>
</dbReference>
<protein>
    <recommendedName>
        <fullName evidence="6">MIP18 family-like domain-containing protein</fullName>
    </recommendedName>
</protein>
<dbReference type="GO" id="GO:0007059">
    <property type="term" value="P:chromosome segregation"/>
    <property type="evidence" value="ECO:0007669"/>
    <property type="project" value="UniProtKB-KW"/>
</dbReference>
<dbReference type="EMBL" id="JALLPJ020000002">
    <property type="protein sequence ID" value="KAL3805482.1"/>
    <property type="molecule type" value="Genomic_DNA"/>
</dbReference>
<evidence type="ECO:0000256" key="1">
    <source>
        <dbReference type="ARBA" id="ARBA00010381"/>
    </source>
</evidence>
<dbReference type="Gene3D" id="6.10.250.1280">
    <property type="match status" value="1"/>
</dbReference>
<reference evidence="4 5" key="1">
    <citation type="submission" date="2024-10" db="EMBL/GenBank/DDBJ databases">
        <title>Updated reference genomes for cyclostephanoid diatoms.</title>
        <authorList>
            <person name="Roberts W.R."/>
            <person name="Alverson A.J."/>
        </authorList>
    </citation>
    <scope>NUCLEOTIDE SEQUENCE [LARGE SCALE GENOMIC DNA]</scope>
    <source>
        <strain evidence="4 5">AJA010-31</strain>
    </source>
</reference>
<dbReference type="AlphaFoldDB" id="A0ABD3QYR6"/>
<name>A0ABD3QYR6_9STRA</name>
<comment type="caution">
    <text evidence="4">The sequence shown here is derived from an EMBL/GenBank/DDBJ whole genome shotgun (WGS) entry which is preliminary data.</text>
</comment>
<dbReference type="InterPro" id="IPR039796">
    <property type="entry name" value="MIP18"/>
</dbReference>
<sequence length="295" mass="32285">MKLKQSISTMATDKENPNPTIHLTQKRTQLSQSSDAPLLGSHSIRRYALGSKIILGLGHGSNADYADIESTLPSVPTAEERLVAVALSEAACINDKNVIINPLTDNISPYVELLHNAGFPMFKQHQLQNALKTPSFTPCGISKSTNATTQKRDAITANEVFEIIRNIQDPEHPLTLEQLNVVRIELVEVVDVHPDIGKEAAIQKGDKKPKFSTVRVQFTPTIPHCSMATLIGLTLRVKLLRSLPARFKVVVKIEPGTHVSEHAVNKQLADKERVRAALENEHLLGVVNKCIAGTG</sequence>
<organism evidence="4 5">
    <name type="scientific">Cyclotella atomus</name>
    <dbReference type="NCBI Taxonomy" id="382360"/>
    <lineage>
        <taxon>Eukaryota</taxon>
        <taxon>Sar</taxon>
        <taxon>Stramenopiles</taxon>
        <taxon>Ochrophyta</taxon>
        <taxon>Bacillariophyta</taxon>
        <taxon>Coscinodiscophyceae</taxon>
        <taxon>Thalassiosirophycidae</taxon>
        <taxon>Stephanodiscales</taxon>
        <taxon>Stephanodiscaceae</taxon>
        <taxon>Cyclotella</taxon>
    </lineage>
</organism>
<keyword evidence="5" id="KW-1185">Reference proteome</keyword>
<accession>A0ABD3QYR6</accession>
<evidence type="ECO:0008006" key="6">
    <source>
        <dbReference type="Google" id="ProtNLM"/>
    </source>
</evidence>
<feature type="region of interest" description="Disordered" evidence="3">
    <location>
        <begin position="1"/>
        <end position="35"/>
    </location>
</feature>
<gene>
    <name evidence="4" type="ORF">ACHAWO_002992</name>
</gene>
<dbReference type="Proteomes" id="UP001530400">
    <property type="component" value="Unassembled WGS sequence"/>
</dbReference>
<proteinExistence type="inferred from homology"/>
<dbReference type="PANTHER" id="PTHR12377:SF0">
    <property type="entry name" value="CYTOSOLIC IRON-SULFUR ASSEMBLY COMPONENT 2B"/>
    <property type="match status" value="1"/>
</dbReference>
<evidence type="ECO:0000256" key="2">
    <source>
        <dbReference type="ARBA" id="ARBA00022829"/>
    </source>
</evidence>
<dbReference type="SUPFAM" id="SSF117916">
    <property type="entry name" value="Fe-S cluster assembly (FSCA) domain-like"/>
    <property type="match status" value="1"/>
</dbReference>
<evidence type="ECO:0000256" key="3">
    <source>
        <dbReference type="SAM" id="MobiDB-lite"/>
    </source>
</evidence>
<dbReference type="Gene3D" id="3.30.300.130">
    <property type="entry name" value="Fe-S cluster assembly (FSCA)"/>
    <property type="match status" value="1"/>
</dbReference>
<evidence type="ECO:0000313" key="5">
    <source>
        <dbReference type="Proteomes" id="UP001530400"/>
    </source>
</evidence>
<evidence type="ECO:0000313" key="4">
    <source>
        <dbReference type="EMBL" id="KAL3805482.1"/>
    </source>
</evidence>